<dbReference type="OrthoDB" id="7949742at2"/>
<dbReference type="PROSITE" id="PS50801">
    <property type="entry name" value="STAS"/>
    <property type="match status" value="1"/>
</dbReference>
<name>A0A3S4DRA9_9HYPH</name>
<dbReference type="InterPro" id="IPR058548">
    <property type="entry name" value="MlaB-like_STAS"/>
</dbReference>
<dbReference type="InterPro" id="IPR002645">
    <property type="entry name" value="STAS_dom"/>
</dbReference>
<keyword evidence="3" id="KW-1185">Reference proteome</keyword>
<dbReference type="Pfam" id="PF13466">
    <property type="entry name" value="STAS_2"/>
    <property type="match status" value="1"/>
</dbReference>
<dbReference type="SUPFAM" id="SSF52091">
    <property type="entry name" value="SpoIIaa-like"/>
    <property type="match status" value="1"/>
</dbReference>
<sequence length="96" mass="10252">MAQQINQAVDLPGIIDLDAIDAIRDRLIDALELGSVVVKADAVERVSTNALLLLVSAAETARRNHFDFAIEAPSAAMTTAIERLGLGSQFSGMMKQ</sequence>
<accession>A0A3S4DRA9</accession>
<dbReference type="RefSeq" id="WP_126150973.1">
    <property type="nucleotide sequence ID" value="NZ_JBHTMH010000004.1"/>
</dbReference>
<proteinExistence type="predicted"/>
<evidence type="ECO:0000259" key="1">
    <source>
        <dbReference type="PROSITE" id="PS50801"/>
    </source>
</evidence>
<evidence type="ECO:0000313" key="3">
    <source>
        <dbReference type="Proteomes" id="UP000268844"/>
    </source>
</evidence>
<gene>
    <name evidence="2" type="ORF">DEVEQU_02576</name>
</gene>
<dbReference type="Proteomes" id="UP000268844">
    <property type="component" value="Unassembled WGS sequence"/>
</dbReference>
<organism evidence="2 3">
    <name type="scientific">Devosia equisanguinis</name>
    <dbReference type="NCBI Taxonomy" id="2490941"/>
    <lineage>
        <taxon>Bacteria</taxon>
        <taxon>Pseudomonadati</taxon>
        <taxon>Pseudomonadota</taxon>
        <taxon>Alphaproteobacteria</taxon>
        <taxon>Hyphomicrobiales</taxon>
        <taxon>Devosiaceae</taxon>
        <taxon>Devosia</taxon>
    </lineage>
</organism>
<dbReference type="Gene3D" id="3.30.750.24">
    <property type="entry name" value="STAS domain"/>
    <property type="match status" value="1"/>
</dbReference>
<dbReference type="EMBL" id="UZWD01000031">
    <property type="protein sequence ID" value="VDS05434.1"/>
    <property type="molecule type" value="Genomic_DNA"/>
</dbReference>
<evidence type="ECO:0000313" key="2">
    <source>
        <dbReference type="EMBL" id="VDS05434.1"/>
    </source>
</evidence>
<dbReference type="InterPro" id="IPR036513">
    <property type="entry name" value="STAS_dom_sf"/>
</dbReference>
<reference evidence="2 3" key="1">
    <citation type="submission" date="2018-12" db="EMBL/GenBank/DDBJ databases">
        <authorList>
            <person name="Criscuolo A."/>
        </authorList>
    </citation>
    <scope>NUCLEOTIDE SEQUENCE [LARGE SCALE GENOMIC DNA]</scope>
    <source>
        <strain evidence="2">ACIP1116281</strain>
    </source>
</reference>
<protein>
    <recommendedName>
        <fullName evidence="1">STAS domain-containing protein</fullName>
    </recommendedName>
</protein>
<dbReference type="AlphaFoldDB" id="A0A3S4DRA9"/>
<feature type="domain" description="STAS" evidence="1">
    <location>
        <begin position="9"/>
        <end position="96"/>
    </location>
</feature>